<organism evidence="4">
    <name type="scientific">Arabidopsis lyrata subsp. lyrata</name>
    <name type="common">Lyre-leaved rock-cress</name>
    <dbReference type="NCBI Taxonomy" id="81972"/>
    <lineage>
        <taxon>Eukaryota</taxon>
        <taxon>Viridiplantae</taxon>
        <taxon>Streptophyta</taxon>
        <taxon>Embryophyta</taxon>
        <taxon>Tracheophyta</taxon>
        <taxon>Spermatophyta</taxon>
        <taxon>Magnoliopsida</taxon>
        <taxon>eudicotyledons</taxon>
        <taxon>Gunneridae</taxon>
        <taxon>Pentapetalae</taxon>
        <taxon>rosids</taxon>
        <taxon>malvids</taxon>
        <taxon>Brassicales</taxon>
        <taxon>Brassicaceae</taxon>
        <taxon>Camelineae</taxon>
        <taxon>Arabidopsis</taxon>
    </lineage>
</organism>
<dbReference type="InterPro" id="IPR035979">
    <property type="entry name" value="RBD_domain_sf"/>
</dbReference>
<evidence type="ECO:0000259" key="2">
    <source>
        <dbReference type="PROSITE" id="PS50102"/>
    </source>
</evidence>
<evidence type="ECO:0000313" key="3">
    <source>
        <dbReference type="EMBL" id="EFH53887.1"/>
    </source>
</evidence>
<dbReference type="Pfam" id="PF00076">
    <property type="entry name" value="RRM_1"/>
    <property type="match status" value="1"/>
</dbReference>
<dbReference type="EMBL" id="GL348717">
    <property type="protein sequence ID" value="EFH53887.1"/>
    <property type="molecule type" value="Genomic_DNA"/>
</dbReference>
<evidence type="ECO:0000256" key="1">
    <source>
        <dbReference type="PROSITE-ProRule" id="PRU00176"/>
    </source>
</evidence>
<dbReference type="Proteomes" id="UP000008694">
    <property type="component" value="Unassembled WGS sequence"/>
</dbReference>
<dbReference type="Gene3D" id="3.30.70.330">
    <property type="match status" value="1"/>
</dbReference>
<dbReference type="GO" id="GO:0003723">
    <property type="term" value="F:RNA binding"/>
    <property type="evidence" value="ECO:0007669"/>
    <property type="project" value="UniProtKB-UniRule"/>
</dbReference>
<dbReference type="CDD" id="cd00590">
    <property type="entry name" value="RRM_SF"/>
    <property type="match status" value="1"/>
</dbReference>
<keyword evidence="1" id="KW-0694">RNA-binding</keyword>
<dbReference type="HOGENOM" id="CLU_2161866_0_0_1"/>
<protein>
    <submittedName>
        <fullName evidence="3">Predicted protein</fullName>
    </submittedName>
</protein>
<dbReference type="eggNOG" id="KOG0123">
    <property type="taxonomic scope" value="Eukaryota"/>
</dbReference>
<dbReference type="AlphaFoldDB" id="D7LS02"/>
<proteinExistence type="predicted"/>
<name>D7LS02_ARALL</name>
<dbReference type="SUPFAM" id="SSF54928">
    <property type="entry name" value="RNA-binding domain, RBD"/>
    <property type="match status" value="1"/>
</dbReference>
<reference evidence="4" key="1">
    <citation type="journal article" date="2011" name="Nat. Genet.">
        <title>The Arabidopsis lyrata genome sequence and the basis of rapid genome size change.</title>
        <authorList>
            <person name="Hu T.T."/>
            <person name="Pattyn P."/>
            <person name="Bakker E.G."/>
            <person name="Cao J."/>
            <person name="Cheng J.-F."/>
            <person name="Clark R.M."/>
            <person name="Fahlgren N."/>
            <person name="Fawcett J.A."/>
            <person name="Grimwood J."/>
            <person name="Gundlach H."/>
            <person name="Haberer G."/>
            <person name="Hollister J.D."/>
            <person name="Ossowski S."/>
            <person name="Ottilar R.P."/>
            <person name="Salamov A.A."/>
            <person name="Schneeberger K."/>
            <person name="Spannagl M."/>
            <person name="Wang X."/>
            <person name="Yang L."/>
            <person name="Nasrallah M.E."/>
            <person name="Bergelson J."/>
            <person name="Carrington J.C."/>
            <person name="Gaut B.S."/>
            <person name="Schmutz J."/>
            <person name="Mayer K.F.X."/>
            <person name="Van de Peer Y."/>
            <person name="Grigoriev I.V."/>
            <person name="Nordborg M."/>
            <person name="Weigel D."/>
            <person name="Guo Y.-L."/>
        </authorList>
    </citation>
    <scope>NUCLEOTIDE SEQUENCE [LARGE SCALE GENOMIC DNA]</scope>
    <source>
        <strain evidence="4">cv. MN47</strain>
    </source>
</reference>
<evidence type="ECO:0000313" key="4">
    <source>
        <dbReference type="Proteomes" id="UP000008694"/>
    </source>
</evidence>
<keyword evidence="4" id="KW-1185">Reference proteome</keyword>
<feature type="domain" description="RRM" evidence="2">
    <location>
        <begin position="40"/>
        <end position="95"/>
    </location>
</feature>
<dbReference type="PROSITE" id="PS50102">
    <property type="entry name" value="RRM"/>
    <property type="match status" value="1"/>
</dbReference>
<dbReference type="InterPro" id="IPR012677">
    <property type="entry name" value="Nucleotide-bd_a/b_plait_sf"/>
</dbReference>
<dbReference type="Gramene" id="scaffold_501827.1">
    <property type="protein sequence ID" value="scaffold_501827.1"/>
    <property type="gene ID" value="scaffold_501827.1"/>
</dbReference>
<gene>
    <name evidence="3" type="ORF">ARALYDRAFT_906123</name>
</gene>
<sequence length="111" mass="12431">MATLMSQETTKRFPEIKGKVELLETKSDQAPLKAVPSRQNTLYVTCLSPHTKISDIIDFFEDVGQVVSVKLAIKREGKRLSSGFVEFASANEAKKLRLVYSLIMKCILLVI</sequence>
<accession>D7LS02</accession>
<dbReference type="SMART" id="SM00360">
    <property type="entry name" value="RRM"/>
    <property type="match status" value="1"/>
</dbReference>
<dbReference type="STRING" id="81972.D7LS02"/>
<dbReference type="InterPro" id="IPR000504">
    <property type="entry name" value="RRM_dom"/>
</dbReference>